<dbReference type="AlphaFoldDB" id="A0AAW1M7Y5"/>
<dbReference type="Pfam" id="PF22936">
    <property type="entry name" value="Pol_BBD"/>
    <property type="match status" value="1"/>
</dbReference>
<comment type="caution">
    <text evidence="2">The sequence shown here is derived from an EMBL/GenBank/DDBJ whole genome shotgun (WGS) entry which is preliminary data.</text>
</comment>
<feature type="domain" description="Retrovirus-related Pol polyprotein from transposon TNT 1-94-like beta-barrel" evidence="1">
    <location>
        <begin position="1"/>
        <end position="51"/>
    </location>
</feature>
<gene>
    <name evidence="2" type="ORF">RND81_03G144300</name>
</gene>
<dbReference type="InterPro" id="IPR054722">
    <property type="entry name" value="PolX-like_BBD"/>
</dbReference>
<name>A0AAW1M7Y5_SAPOF</name>
<sequence>MANSDVCKVVGIGSIKITTHDGKFCTLNEVRHVPLMTKNLIFLSKLDSKGFGFQGECGVLNVYKGSNVILRGIKHGTLYYLQ</sequence>
<proteinExistence type="predicted"/>
<accession>A0AAW1M7Y5</accession>
<evidence type="ECO:0000259" key="1">
    <source>
        <dbReference type="Pfam" id="PF22936"/>
    </source>
</evidence>
<organism evidence="2 3">
    <name type="scientific">Saponaria officinalis</name>
    <name type="common">Common soapwort</name>
    <name type="synonym">Lychnis saponaria</name>
    <dbReference type="NCBI Taxonomy" id="3572"/>
    <lineage>
        <taxon>Eukaryota</taxon>
        <taxon>Viridiplantae</taxon>
        <taxon>Streptophyta</taxon>
        <taxon>Embryophyta</taxon>
        <taxon>Tracheophyta</taxon>
        <taxon>Spermatophyta</taxon>
        <taxon>Magnoliopsida</taxon>
        <taxon>eudicotyledons</taxon>
        <taxon>Gunneridae</taxon>
        <taxon>Pentapetalae</taxon>
        <taxon>Caryophyllales</taxon>
        <taxon>Caryophyllaceae</taxon>
        <taxon>Caryophylleae</taxon>
        <taxon>Saponaria</taxon>
    </lineage>
</organism>
<reference evidence="2" key="1">
    <citation type="submission" date="2024-03" db="EMBL/GenBank/DDBJ databases">
        <title>WGS assembly of Saponaria officinalis var. Norfolk2.</title>
        <authorList>
            <person name="Jenkins J."/>
            <person name="Shu S."/>
            <person name="Grimwood J."/>
            <person name="Barry K."/>
            <person name="Goodstein D."/>
            <person name="Schmutz J."/>
            <person name="Leebens-Mack J."/>
            <person name="Osbourn A."/>
        </authorList>
    </citation>
    <scope>NUCLEOTIDE SEQUENCE [LARGE SCALE GENOMIC DNA]</scope>
    <source>
        <strain evidence="2">JIC</strain>
    </source>
</reference>
<evidence type="ECO:0000313" key="3">
    <source>
        <dbReference type="Proteomes" id="UP001443914"/>
    </source>
</evidence>
<dbReference type="EMBL" id="JBDFQZ010000003">
    <property type="protein sequence ID" value="KAK9742033.1"/>
    <property type="molecule type" value="Genomic_DNA"/>
</dbReference>
<keyword evidence="3" id="KW-1185">Reference proteome</keyword>
<dbReference type="Proteomes" id="UP001443914">
    <property type="component" value="Unassembled WGS sequence"/>
</dbReference>
<evidence type="ECO:0000313" key="2">
    <source>
        <dbReference type="EMBL" id="KAK9742033.1"/>
    </source>
</evidence>
<protein>
    <recommendedName>
        <fullName evidence="1">Retrovirus-related Pol polyprotein from transposon TNT 1-94-like beta-barrel domain-containing protein</fullName>
    </recommendedName>
</protein>